<gene>
    <name evidence="2" type="ORF">RchiOBHm_Chr6g0307771</name>
</gene>
<sequence length="69" mass="7629">MKVKFPKCPCYYSNSDHSPKSHWLRSTSTISLAVAEEPVPAYPQTQSRSSGGRRRRTLGSRTSSAIEAS</sequence>
<reference evidence="2 3" key="1">
    <citation type="journal article" date="2018" name="Nat. Genet.">
        <title>The Rosa genome provides new insights in the design of modern roses.</title>
        <authorList>
            <person name="Bendahmane M."/>
        </authorList>
    </citation>
    <scope>NUCLEOTIDE SEQUENCE [LARGE SCALE GENOMIC DNA]</scope>
    <source>
        <strain evidence="3">cv. Old Blush</strain>
    </source>
</reference>
<accession>A0A2P6Q0H2</accession>
<evidence type="ECO:0000256" key="1">
    <source>
        <dbReference type="SAM" id="MobiDB-lite"/>
    </source>
</evidence>
<dbReference type="EMBL" id="PDCK01000044">
    <property type="protein sequence ID" value="PRQ27671.1"/>
    <property type="molecule type" value="Genomic_DNA"/>
</dbReference>
<evidence type="ECO:0000313" key="2">
    <source>
        <dbReference type="EMBL" id="PRQ27671.1"/>
    </source>
</evidence>
<protein>
    <submittedName>
        <fullName evidence="2">Uncharacterized protein</fullName>
    </submittedName>
</protein>
<feature type="region of interest" description="Disordered" evidence="1">
    <location>
        <begin position="35"/>
        <end position="69"/>
    </location>
</feature>
<name>A0A2P6Q0H2_ROSCH</name>
<keyword evidence="3" id="KW-1185">Reference proteome</keyword>
<comment type="caution">
    <text evidence="2">The sequence shown here is derived from an EMBL/GenBank/DDBJ whole genome shotgun (WGS) entry which is preliminary data.</text>
</comment>
<dbReference type="Gramene" id="PRQ27671">
    <property type="protein sequence ID" value="PRQ27671"/>
    <property type="gene ID" value="RchiOBHm_Chr6g0307771"/>
</dbReference>
<proteinExistence type="predicted"/>
<dbReference type="Proteomes" id="UP000238479">
    <property type="component" value="Chromosome 6"/>
</dbReference>
<feature type="compositionally biased region" description="Low complexity" evidence="1">
    <location>
        <begin position="59"/>
        <end position="69"/>
    </location>
</feature>
<dbReference type="AlphaFoldDB" id="A0A2P6Q0H2"/>
<organism evidence="2 3">
    <name type="scientific">Rosa chinensis</name>
    <name type="common">China rose</name>
    <dbReference type="NCBI Taxonomy" id="74649"/>
    <lineage>
        <taxon>Eukaryota</taxon>
        <taxon>Viridiplantae</taxon>
        <taxon>Streptophyta</taxon>
        <taxon>Embryophyta</taxon>
        <taxon>Tracheophyta</taxon>
        <taxon>Spermatophyta</taxon>
        <taxon>Magnoliopsida</taxon>
        <taxon>eudicotyledons</taxon>
        <taxon>Gunneridae</taxon>
        <taxon>Pentapetalae</taxon>
        <taxon>rosids</taxon>
        <taxon>fabids</taxon>
        <taxon>Rosales</taxon>
        <taxon>Rosaceae</taxon>
        <taxon>Rosoideae</taxon>
        <taxon>Rosoideae incertae sedis</taxon>
        <taxon>Rosa</taxon>
    </lineage>
</organism>
<evidence type="ECO:0000313" key="3">
    <source>
        <dbReference type="Proteomes" id="UP000238479"/>
    </source>
</evidence>